<dbReference type="GO" id="GO:0003700">
    <property type="term" value="F:DNA-binding transcription factor activity"/>
    <property type="evidence" value="ECO:0007669"/>
    <property type="project" value="InterPro"/>
</dbReference>
<dbReference type="PANTHER" id="PTHR42756">
    <property type="entry name" value="TRANSCRIPTIONAL REGULATOR, MARR"/>
    <property type="match status" value="1"/>
</dbReference>
<accession>A0A3G3IG44</accession>
<evidence type="ECO:0000256" key="3">
    <source>
        <dbReference type="ARBA" id="ARBA00023163"/>
    </source>
</evidence>
<evidence type="ECO:0000256" key="1">
    <source>
        <dbReference type="ARBA" id="ARBA00023015"/>
    </source>
</evidence>
<dbReference type="EMBL" id="CP017686">
    <property type="protein sequence ID" value="AYQ54790.1"/>
    <property type="molecule type" value="Genomic_DNA"/>
</dbReference>
<dbReference type="Pfam" id="PF12728">
    <property type="entry name" value="HTH_17"/>
    <property type="match status" value="1"/>
</dbReference>
<dbReference type="SUPFAM" id="SSF46785">
    <property type="entry name" value="Winged helix' DNA-binding domain"/>
    <property type="match status" value="1"/>
</dbReference>
<dbReference type="RefSeq" id="WP_122892418.1">
    <property type="nucleotide sequence ID" value="NZ_CP017686.1"/>
</dbReference>
<gene>
    <name evidence="5" type="ORF">BKD89_03075</name>
</gene>
<dbReference type="Pfam" id="PF12802">
    <property type="entry name" value="MarR_2"/>
    <property type="match status" value="1"/>
</dbReference>
<dbReference type="Proteomes" id="UP000273278">
    <property type="component" value="Chromosome"/>
</dbReference>
<dbReference type="GeneID" id="41321416"/>
<dbReference type="SMART" id="SM00347">
    <property type="entry name" value="HTH_MARR"/>
    <property type="match status" value="1"/>
</dbReference>
<dbReference type="PROSITE" id="PS50995">
    <property type="entry name" value="HTH_MARR_2"/>
    <property type="match status" value="1"/>
</dbReference>
<dbReference type="PANTHER" id="PTHR42756:SF1">
    <property type="entry name" value="TRANSCRIPTIONAL REPRESSOR OF EMRAB OPERON"/>
    <property type="match status" value="1"/>
</dbReference>
<feature type="domain" description="HTH marR-type" evidence="4">
    <location>
        <begin position="148"/>
        <end position="277"/>
    </location>
</feature>
<protein>
    <recommendedName>
        <fullName evidence="4">HTH marR-type domain-containing protein</fullName>
    </recommendedName>
</protein>
<dbReference type="Gene3D" id="1.10.10.10">
    <property type="entry name" value="Winged helix-like DNA-binding domain superfamily/Winged helix DNA-binding domain"/>
    <property type="match status" value="1"/>
</dbReference>
<name>A0A3G3IG44_9ARCH</name>
<evidence type="ECO:0000313" key="6">
    <source>
        <dbReference type="Proteomes" id="UP000273278"/>
    </source>
</evidence>
<proteinExistence type="predicted"/>
<keyword evidence="2" id="KW-0238">DNA-binding</keyword>
<evidence type="ECO:0000256" key="2">
    <source>
        <dbReference type="ARBA" id="ARBA00023125"/>
    </source>
</evidence>
<reference evidence="5 6" key="1">
    <citation type="submission" date="2016-10" db="EMBL/GenBank/DDBJ databases">
        <title>Complete genome of the TMA-utilizing, human hosted archaeon Methanomethylophilus alvus Gen. nov, sp. nov., strain Mx-05, derived from a pure culture.</title>
        <authorList>
            <person name="Brugere J.-F."/>
            <person name="Ben Hania W."/>
            <person name="Chaudhary P.P."/>
            <person name="Gaci N."/>
            <person name="Borrel G."/>
            <person name="Cao Van Tuat L."/>
            <person name="Fardeau M.-L."/>
            <person name="Harris H.M.B."/>
            <person name="O'Toole P.W."/>
            <person name="Ollivier B."/>
        </authorList>
    </citation>
    <scope>NUCLEOTIDE SEQUENCE [LARGE SCALE GENOMIC DNA]</scope>
    <source>
        <strain evidence="5 6">Mx-05</strain>
    </source>
</reference>
<evidence type="ECO:0000313" key="5">
    <source>
        <dbReference type="EMBL" id="AYQ54790.1"/>
    </source>
</evidence>
<dbReference type="InterPro" id="IPR000835">
    <property type="entry name" value="HTH_MarR-typ"/>
</dbReference>
<dbReference type="InterPro" id="IPR036388">
    <property type="entry name" value="WH-like_DNA-bd_sf"/>
</dbReference>
<dbReference type="InterPro" id="IPR041657">
    <property type="entry name" value="HTH_17"/>
</dbReference>
<sequence length="306" mass="34583">MGKRGPKQRFTYVSCPNPECPKYCMTGEGNVVGNGTYKAGGETVRKFLCKECGRTFNSRTGTSYEGLRTETGKVDVAMDFLSRGKSIREAAEASGCSQSTVRRWANSGEIAAMRKGYPPFDPFSEKGDVLDKNGPSFLDDRLPGIDMPKSLMYFPEKLAKCVRNMVSVYTWEIGLKPHQLPIIMEVGYHPHISQRDLSARLPVDKSRISMIVKELTDQGIVVNESNNKLGSLALTEKGEEMYESCKRISCETFSKIFDDFDKEEINQLEEYASRINRRIDTLSQEFSDRKDLMHRENANFGLTFHC</sequence>
<keyword evidence="3" id="KW-0804">Transcription</keyword>
<evidence type="ECO:0000259" key="4">
    <source>
        <dbReference type="PROSITE" id="PS50995"/>
    </source>
</evidence>
<dbReference type="InterPro" id="IPR036390">
    <property type="entry name" value="WH_DNA-bd_sf"/>
</dbReference>
<keyword evidence="1" id="KW-0805">Transcription regulation</keyword>
<organism evidence="5 6">
    <name type="scientific">Methanomethylophilus alvi</name>
    <dbReference type="NCBI Taxonomy" id="1291540"/>
    <lineage>
        <taxon>Archaea</taxon>
        <taxon>Methanobacteriati</taxon>
        <taxon>Thermoplasmatota</taxon>
        <taxon>Thermoplasmata</taxon>
        <taxon>Methanomassiliicoccales</taxon>
        <taxon>Methanomethylophilaceae</taxon>
        <taxon>Methanomethylophilus</taxon>
    </lineage>
</organism>
<dbReference type="GO" id="GO:0003677">
    <property type="term" value="F:DNA binding"/>
    <property type="evidence" value="ECO:0007669"/>
    <property type="project" value="UniProtKB-KW"/>
</dbReference>
<dbReference type="AlphaFoldDB" id="A0A3G3IG44"/>